<evidence type="ECO:0000256" key="2">
    <source>
        <dbReference type="ARBA" id="ARBA00011870"/>
    </source>
</evidence>
<dbReference type="InterPro" id="IPR001017">
    <property type="entry name" value="DH_E1"/>
</dbReference>
<evidence type="ECO:0000256" key="3">
    <source>
        <dbReference type="ARBA" id="ARBA00012281"/>
    </source>
</evidence>
<dbReference type="NCBIfam" id="TIGR03181">
    <property type="entry name" value="PDH_E1_alph_x"/>
    <property type="match status" value="1"/>
</dbReference>
<dbReference type="PANTHER" id="PTHR43380:SF1">
    <property type="entry name" value="2-OXOISOVALERATE DEHYDROGENASE SUBUNIT ALPHA, MITOCHONDRIAL"/>
    <property type="match status" value="1"/>
</dbReference>
<dbReference type="InterPro" id="IPR017596">
    <property type="entry name" value="PdhA/BkdA"/>
</dbReference>
<evidence type="ECO:0000256" key="1">
    <source>
        <dbReference type="ARBA" id="ARBA00001964"/>
    </source>
</evidence>
<dbReference type="GO" id="GO:0004739">
    <property type="term" value="F:pyruvate dehydrogenase (acetyl-transferring) activity"/>
    <property type="evidence" value="ECO:0007669"/>
    <property type="project" value="UniProtKB-UniRule"/>
</dbReference>
<evidence type="ECO:0000256" key="5">
    <source>
        <dbReference type="ARBA" id="ARBA00023002"/>
    </source>
</evidence>
<evidence type="ECO:0000256" key="10">
    <source>
        <dbReference type="RuleBase" id="RU366007"/>
    </source>
</evidence>
<dbReference type="Pfam" id="PF00676">
    <property type="entry name" value="E1_dh"/>
    <property type="match status" value="1"/>
</dbReference>
<dbReference type="InterPro" id="IPR029061">
    <property type="entry name" value="THDP-binding"/>
</dbReference>
<evidence type="ECO:0000256" key="8">
    <source>
        <dbReference type="ARBA" id="ARBA00025211"/>
    </source>
</evidence>
<comment type="caution">
    <text evidence="12">The sequence shown here is derived from an EMBL/GenBank/DDBJ whole genome shotgun (WGS) entry which is preliminary data.</text>
</comment>
<evidence type="ECO:0000256" key="6">
    <source>
        <dbReference type="ARBA" id="ARBA00023052"/>
    </source>
</evidence>
<keyword evidence="13" id="KW-1185">Reference proteome</keyword>
<evidence type="ECO:0000313" key="12">
    <source>
        <dbReference type="EMBL" id="RSU05953.1"/>
    </source>
</evidence>
<keyword evidence="6 10" id="KW-0786">Thiamine pyrophosphate</keyword>
<comment type="cofactor">
    <cofactor evidence="1 10">
        <name>thiamine diphosphate</name>
        <dbReference type="ChEBI" id="CHEBI:58937"/>
    </cofactor>
</comment>
<dbReference type="OrthoDB" id="9766715at2"/>
<organism evidence="12 13">
    <name type="scientific">Vagococcus entomophilus</name>
    <dbReference type="NCBI Taxonomy" id="1160095"/>
    <lineage>
        <taxon>Bacteria</taxon>
        <taxon>Bacillati</taxon>
        <taxon>Bacillota</taxon>
        <taxon>Bacilli</taxon>
        <taxon>Lactobacillales</taxon>
        <taxon>Enterococcaceae</taxon>
        <taxon>Vagococcus</taxon>
    </lineage>
</organism>
<dbReference type="EC" id="1.2.4.1" evidence="3 10"/>
<dbReference type="SUPFAM" id="SSF52518">
    <property type="entry name" value="Thiamin diphosphate-binding fold (THDP-binding)"/>
    <property type="match status" value="1"/>
</dbReference>
<protein>
    <recommendedName>
        <fullName evidence="4 10">Pyruvate dehydrogenase E1 component subunit alpha</fullName>
        <ecNumber evidence="3 10">1.2.4.1</ecNumber>
    </recommendedName>
</protein>
<keyword evidence="7 10" id="KW-0670">Pyruvate</keyword>
<comment type="subunit">
    <text evidence="2 10">Heterodimer of an alpha and a beta chain.</text>
</comment>
<feature type="domain" description="Dehydrogenase E1 component" evidence="11">
    <location>
        <begin position="53"/>
        <end position="342"/>
    </location>
</feature>
<dbReference type="InterPro" id="IPR050771">
    <property type="entry name" value="Alpha-ketoacid_DH_E1_comp"/>
</dbReference>
<evidence type="ECO:0000256" key="4">
    <source>
        <dbReference type="ARBA" id="ARBA00014159"/>
    </source>
</evidence>
<dbReference type="PANTHER" id="PTHR43380">
    <property type="entry name" value="2-OXOISOVALERATE DEHYDROGENASE SUBUNIT ALPHA, MITOCHONDRIAL"/>
    <property type="match status" value="1"/>
</dbReference>
<gene>
    <name evidence="12" type="ORF">CBF30_11625</name>
</gene>
<keyword evidence="5 10" id="KW-0560">Oxidoreductase</keyword>
<dbReference type="EMBL" id="NGJZ01000005">
    <property type="protein sequence ID" value="RSU05953.1"/>
    <property type="molecule type" value="Genomic_DNA"/>
</dbReference>
<evidence type="ECO:0000256" key="9">
    <source>
        <dbReference type="ARBA" id="ARBA00051231"/>
    </source>
</evidence>
<dbReference type="CDD" id="cd02000">
    <property type="entry name" value="TPP_E1_PDC_ADC_BCADC"/>
    <property type="match status" value="1"/>
</dbReference>
<dbReference type="Proteomes" id="UP000288669">
    <property type="component" value="Unassembled WGS sequence"/>
</dbReference>
<dbReference type="RefSeq" id="WP_126827045.1">
    <property type="nucleotide sequence ID" value="NZ_JBHLWU010000004.1"/>
</dbReference>
<dbReference type="AlphaFoldDB" id="A0A430AEU6"/>
<reference evidence="12 13" key="1">
    <citation type="submission" date="2017-05" db="EMBL/GenBank/DDBJ databases">
        <title>Vagococcus spp. assemblies.</title>
        <authorList>
            <person name="Gulvik C.A."/>
        </authorList>
    </citation>
    <scope>NUCLEOTIDE SEQUENCE [LARGE SCALE GENOMIC DNA]</scope>
    <source>
        <strain evidence="12 13">DSM 24756</strain>
    </source>
</reference>
<evidence type="ECO:0000313" key="13">
    <source>
        <dbReference type="Proteomes" id="UP000288669"/>
    </source>
</evidence>
<accession>A0A430AEU6</accession>
<dbReference type="GO" id="GO:0009083">
    <property type="term" value="P:branched-chain amino acid catabolic process"/>
    <property type="evidence" value="ECO:0007669"/>
    <property type="project" value="TreeGrafter"/>
</dbReference>
<evidence type="ECO:0000256" key="7">
    <source>
        <dbReference type="ARBA" id="ARBA00023317"/>
    </source>
</evidence>
<sequence>MAKKKINPFDFEALTSDIQDDFKTVQILDEDGKIVNEDLLPDLTDEELIELMSRMVWARTLDQRSTALNRQGRLGFYAPTAGQEASQLASQFVMEKEDYVLPGYRDVPQLIQQGLPLKEAFLWSRGHVAGNHYPESLKALPPQIIIGAQYVQAAGVALGLKKRGKKNVVFTYTGDGGSSQGDFYEGINFAGAYKANAVFFIQNNGFAISTPRSVQTSASTLAQKAVAAGIPGIQVDGMDPLAVYAATKKAREYAANGNGPVLIETVTFRYGPHTLSGDDPKRYRTSDEEEIWIKRDPLTRFRKYLTDKGLWSEEKEAAVIEATKEEIAQAIKAADQEPKQKVSDFLKNMYEVQPQNIKEQIAIYEAKESK</sequence>
<name>A0A430AEU6_9ENTE</name>
<evidence type="ECO:0000259" key="11">
    <source>
        <dbReference type="Pfam" id="PF00676"/>
    </source>
</evidence>
<comment type="catalytic activity">
    <reaction evidence="9 10">
        <text>N(6)-[(R)-lipoyl]-L-lysyl-[protein] + pyruvate + H(+) = N(6)-[(R)-S(8)-acetyldihydrolipoyl]-L-lysyl-[protein] + CO2</text>
        <dbReference type="Rhea" id="RHEA:19189"/>
        <dbReference type="Rhea" id="RHEA-COMP:10474"/>
        <dbReference type="Rhea" id="RHEA-COMP:10478"/>
        <dbReference type="ChEBI" id="CHEBI:15361"/>
        <dbReference type="ChEBI" id="CHEBI:15378"/>
        <dbReference type="ChEBI" id="CHEBI:16526"/>
        <dbReference type="ChEBI" id="CHEBI:83099"/>
        <dbReference type="ChEBI" id="CHEBI:83111"/>
        <dbReference type="EC" id="1.2.4.1"/>
    </reaction>
</comment>
<comment type="function">
    <text evidence="8 10">The pyruvate dehydrogenase complex catalyzes the overall conversion of pyruvate to acetyl-CoA and CO(2). It contains multiple copies of three enzymatic components: pyruvate dehydrogenase (E1), dihydrolipoamide acetyltransferase (E2) and lipoamide dehydrogenase (E3).</text>
</comment>
<proteinExistence type="predicted"/>
<dbReference type="Gene3D" id="3.40.50.970">
    <property type="match status" value="1"/>
</dbReference>